<dbReference type="RefSeq" id="WP_071167278.1">
    <property type="nucleotide sequence ID" value="NZ_CP017781.1"/>
</dbReference>
<reference evidence="2 3" key="1">
    <citation type="submission" date="2016-10" db="EMBL/GenBank/DDBJ databases">
        <title>Rhodobacter sp. LPB0142, isolated from sea water.</title>
        <authorList>
            <person name="Kim E."/>
            <person name="Yi H."/>
        </authorList>
    </citation>
    <scope>NUCLEOTIDE SEQUENCE [LARGE SCALE GENOMIC DNA]</scope>
    <source>
        <strain evidence="2 3">LPB0142</strain>
    </source>
</reference>
<dbReference type="PANTHER" id="PTHR10953:SF102">
    <property type="entry name" value="ADENYLYLTRANSFERASE AND SULFURTRANSFERASE MOCS3"/>
    <property type="match status" value="1"/>
</dbReference>
<dbReference type="GO" id="GO:0016779">
    <property type="term" value="F:nucleotidyltransferase activity"/>
    <property type="evidence" value="ECO:0007669"/>
    <property type="project" value="TreeGrafter"/>
</dbReference>
<dbReference type="Proteomes" id="UP000176562">
    <property type="component" value="Chromosome"/>
</dbReference>
<gene>
    <name evidence="2" type="ORF">LPB142_15390</name>
</gene>
<evidence type="ECO:0000259" key="1">
    <source>
        <dbReference type="Pfam" id="PF00899"/>
    </source>
</evidence>
<accession>A0A1D9MGT5</accession>
<dbReference type="PANTHER" id="PTHR10953">
    <property type="entry name" value="UBIQUITIN-ACTIVATING ENZYME E1"/>
    <property type="match status" value="1"/>
</dbReference>
<dbReference type="Gene3D" id="3.40.50.720">
    <property type="entry name" value="NAD(P)-binding Rossmann-like Domain"/>
    <property type="match status" value="1"/>
</dbReference>
<dbReference type="EMBL" id="CP017781">
    <property type="protein sequence ID" value="AOZ71111.1"/>
    <property type="molecule type" value="Genomic_DNA"/>
</dbReference>
<keyword evidence="3" id="KW-1185">Reference proteome</keyword>
<evidence type="ECO:0000313" key="3">
    <source>
        <dbReference type="Proteomes" id="UP000176562"/>
    </source>
</evidence>
<name>A0A1D9MGT5_9RHOB</name>
<dbReference type="STRING" id="1850250.LPB142_15390"/>
<dbReference type="KEGG" id="rhp:LPB142_15390"/>
<sequence length="298" mass="30068">MSRYARQEILPEVGTAGQARLGAARVLVVGAGGLGAAALPLLAGAGVGALRLVDPDRIEESNLHRQVLYRMADLGAPKAEIAARELLRLNPGVAVEARVARLDPGSAPGLVEGVGLVLDLADSFAVTYTLSDLCAARGLALVSASAQGWRGYAGGFCGGGPSYRALFPEPPARAESCAGGGVMGPVVAALGATAAQIALSILLGRGGLARLVTMDFARWRMGGFRFEGAEEPATPLRFIAAAEIGAGDCVIDLRAAAPGAPVPGRRAVFVCASGLRAWRAAAAHVAAGGRAAMLAAGE</sequence>
<dbReference type="InterPro" id="IPR000594">
    <property type="entry name" value="ThiF_NAD_FAD-bd"/>
</dbReference>
<dbReference type="InterPro" id="IPR045886">
    <property type="entry name" value="ThiF/MoeB/HesA"/>
</dbReference>
<feature type="domain" description="THIF-type NAD/FAD binding fold" evidence="1">
    <location>
        <begin position="4"/>
        <end position="216"/>
    </location>
</feature>
<dbReference type="GO" id="GO:0008641">
    <property type="term" value="F:ubiquitin-like modifier activating enzyme activity"/>
    <property type="evidence" value="ECO:0007669"/>
    <property type="project" value="InterPro"/>
</dbReference>
<dbReference type="InterPro" id="IPR035985">
    <property type="entry name" value="Ubiquitin-activating_enz"/>
</dbReference>
<dbReference type="GO" id="GO:0005737">
    <property type="term" value="C:cytoplasm"/>
    <property type="evidence" value="ECO:0007669"/>
    <property type="project" value="TreeGrafter"/>
</dbReference>
<evidence type="ECO:0000313" key="2">
    <source>
        <dbReference type="EMBL" id="AOZ71111.1"/>
    </source>
</evidence>
<dbReference type="SUPFAM" id="SSF69572">
    <property type="entry name" value="Activating enzymes of the ubiquitin-like proteins"/>
    <property type="match status" value="1"/>
</dbReference>
<organism evidence="2 3">
    <name type="scientific">Rhodobacter xanthinilyticus</name>
    <dbReference type="NCBI Taxonomy" id="1850250"/>
    <lineage>
        <taxon>Bacteria</taxon>
        <taxon>Pseudomonadati</taxon>
        <taxon>Pseudomonadota</taxon>
        <taxon>Alphaproteobacteria</taxon>
        <taxon>Rhodobacterales</taxon>
        <taxon>Rhodobacter group</taxon>
        <taxon>Rhodobacter</taxon>
    </lineage>
</organism>
<proteinExistence type="predicted"/>
<dbReference type="Pfam" id="PF00899">
    <property type="entry name" value="ThiF"/>
    <property type="match status" value="1"/>
</dbReference>
<protein>
    <submittedName>
        <fullName evidence="2">Thiamine biosynthesis protein ThiF</fullName>
    </submittedName>
</protein>
<dbReference type="GO" id="GO:0004792">
    <property type="term" value="F:thiosulfate-cyanide sulfurtransferase activity"/>
    <property type="evidence" value="ECO:0007669"/>
    <property type="project" value="TreeGrafter"/>
</dbReference>
<dbReference type="AlphaFoldDB" id="A0A1D9MGT5"/>